<evidence type="ECO:0000259" key="2">
    <source>
        <dbReference type="Pfam" id="PF00248"/>
    </source>
</evidence>
<dbReference type="EMBL" id="SMKZ01000009">
    <property type="protein sequence ID" value="TDE11912.1"/>
    <property type="molecule type" value="Genomic_DNA"/>
</dbReference>
<evidence type="ECO:0000313" key="3">
    <source>
        <dbReference type="EMBL" id="TDE11912.1"/>
    </source>
</evidence>
<protein>
    <submittedName>
        <fullName evidence="3">Aldo/keto reductase</fullName>
    </submittedName>
</protein>
<keyword evidence="1" id="KW-0560">Oxidoreductase</keyword>
<dbReference type="PROSITE" id="PS51257">
    <property type="entry name" value="PROKAR_LIPOPROTEIN"/>
    <property type="match status" value="1"/>
</dbReference>
<dbReference type="FunFam" id="3.20.20.100:FF:000004">
    <property type="entry name" value="Oxidoreductase, aldo/keto reductase"/>
    <property type="match status" value="1"/>
</dbReference>
<proteinExistence type="predicted"/>
<evidence type="ECO:0000313" key="4">
    <source>
        <dbReference type="Proteomes" id="UP000294739"/>
    </source>
</evidence>
<organism evidence="3 4">
    <name type="scientific">Jiangella asiatica</name>
    <dbReference type="NCBI Taxonomy" id="2530372"/>
    <lineage>
        <taxon>Bacteria</taxon>
        <taxon>Bacillati</taxon>
        <taxon>Actinomycetota</taxon>
        <taxon>Actinomycetes</taxon>
        <taxon>Jiangellales</taxon>
        <taxon>Jiangellaceae</taxon>
        <taxon>Jiangella</taxon>
    </lineage>
</organism>
<dbReference type="Proteomes" id="UP000294739">
    <property type="component" value="Unassembled WGS sequence"/>
</dbReference>
<gene>
    <name evidence="3" type="ORF">E1269_09010</name>
</gene>
<sequence length="308" mass="33003">MTYRQLGDSGLTVSVLGVGCNAFGSRIDADTTSAVVNRAVDLGVTLFDTADTYGRGESERLLGAALGKRREDVVVATKFGMDMRGANGPDWGVRGSRRYVRKAVEASLRRLGTDWIDLYQLHAPDPKTPIEETLTALTELIDEGKVRYVGSSNLAGWQVVEAAWVARTGGQQPFISAQNKYSLYDRSAEAELVPAALSVGVGILPFFPLEYGLLTGKYRRGEPAPEGTRLADPRQAARLENADFDRIEELERFAADRGIGILDVAIGGLAAQPGVASVIAGVTRPDQVADNARAAGWQPTPDDLSALP</sequence>
<dbReference type="OrthoDB" id="3500708at2"/>
<comment type="caution">
    <text evidence="3">The sequence shown here is derived from an EMBL/GenBank/DDBJ whole genome shotgun (WGS) entry which is preliminary data.</text>
</comment>
<dbReference type="InParanoid" id="A0A4R5DDK0"/>
<dbReference type="GO" id="GO:0016491">
    <property type="term" value="F:oxidoreductase activity"/>
    <property type="evidence" value="ECO:0007669"/>
    <property type="project" value="UniProtKB-KW"/>
</dbReference>
<keyword evidence="4" id="KW-1185">Reference proteome</keyword>
<dbReference type="PANTHER" id="PTHR43364">
    <property type="entry name" value="NADH-SPECIFIC METHYLGLYOXAL REDUCTASE-RELATED"/>
    <property type="match status" value="1"/>
</dbReference>
<evidence type="ECO:0000256" key="1">
    <source>
        <dbReference type="ARBA" id="ARBA00023002"/>
    </source>
</evidence>
<dbReference type="InterPro" id="IPR050523">
    <property type="entry name" value="AKR_Detox_Biosynth"/>
</dbReference>
<name>A0A4R5DDK0_9ACTN</name>
<dbReference type="AlphaFoldDB" id="A0A4R5DDK0"/>
<dbReference type="SUPFAM" id="SSF51430">
    <property type="entry name" value="NAD(P)-linked oxidoreductase"/>
    <property type="match status" value="1"/>
</dbReference>
<dbReference type="GO" id="GO:0005829">
    <property type="term" value="C:cytosol"/>
    <property type="evidence" value="ECO:0007669"/>
    <property type="project" value="UniProtKB-ARBA"/>
</dbReference>
<dbReference type="InterPro" id="IPR023210">
    <property type="entry name" value="NADP_OxRdtase_dom"/>
</dbReference>
<reference evidence="3 4" key="1">
    <citation type="submission" date="2019-03" db="EMBL/GenBank/DDBJ databases">
        <title>Draft genome sequences of novel Actinobacteria.</title>
        <authorList>
            <person name="Sahin N."/>
            <person name="Ay H."/>
            <person name="Saygin H."/>
        </authorList>
    </citation>
    <scope>NUCLEOTIDE SEQUENCE [LARGE SCALE GENOMIC DNA]</scope>
    <source>
        <strain evidence="3 4">5K138</strain>
    </source>
</reference>
<dbReference type="InterPro" id="IPR036812">
    <property type="entry name" value="NAD(P)_OxRdtase_dom_sf"/>
</dbReference>
<dbReference type="RefSeq" id="WP_131893595.1">
    <property type="nucleotide sequence ID" value="NZ_SMKZ01000009.1"/>
</dbReference>
<dbReference type="PANTHER" id="PTHR43364:SF4">
    <property type="entry name" value="NAD(P)-LINKED OXIDOREDUCTASE SUPERFAMILY PROTEIN"/>
    <property type="match status" value="1"/>
</dbReference>
<feature type="domain" description="NADP-dependent oxidoreductase" evidence="2">
    <location>
        <begin position="16"/>
        <end position="303"/>
    </location>
</feature>
<dbReference type="Gene3D" id="3.20.20.100">
    <property type="entry name" value="NADP-dependent oxidoreductase domain"/>
    <property type="match status" value="1"/>
</dbReference>
<accession>A0A4R5DDK0</accession>
<dbReference type="Pfam" id="PF00248">
    <property type="entry name" value="Aldo_ket_red"/>
    <property type="match status" value="1"/>
</dbReference>